<reference evidence="2" key="1">
    <citation type="journal article" date="2024" name="Antonie Van Leeuwenhoek">
        <title>Bradyrhizobium ontarionense sp. nov., a novel bacterial symbiont isolated from Aeschynomene indica (Indian jointvetch), harbours photosynthesis, nitrogen fixation and nitrous oxide (N2O) reductase genes.</title>
        <authorList>
            <person name="Bromfield E.S.P."/>
            <person name="Cloutier S."/>
        </authorList>
    </citation>
    <scope>NUCLEOTIDE SEQUENCE</scope>
    <source>
        <strain evidence="2">A19</strain>
    </source>
</reference>
<dbReference type="EMBL" id="CP088156">
    <property type="protein sequence ID" value="UFZ05959.1"/>
    <property type="molecule type" value="Genomic_DNA"/>
</dbReference>
<keyword evidence="1" id="KW-0812">Transmembrane</keyword>
<keyword evidence="3" id="KW-1185">Reference proteome</keyword>
<proteinExistence type="predicted"/>
<sequence length="142" mass="16044">MALDDAVIFKIEELKEIGHEQRYREQLMVQEFGLSMTATAVLAGVISAKSGTIFAFVVQMFGLAFLLLLTLHLRNINQDRHEALKLKESVREALGFQPIHQNIGGRERKLISLSAPRMMVWYAFALSVGWAIWTFIEGTAVH</sequence>
<protein>
    <recommendedName>
        <fullName evidence="4">SMODS and SLOG-associating 2TM effector domain-containing protein</fullName>
    </recommendedName>
</protein>
<dbReference type="Proteomes" id="UP001431010">
    <property type="component" value="Chromosome"/>
</dbReference>
<name>A0ABY3RFC9_9BRAD</name>
<evidence type="ECO:0000313" key="2">
    <source>
        <dbReference type="EMBL" id="UFZ05959.1"/>
    </source>
</evidence>
<evidence type="ECO:0000256" key="1">
    <source>
        <dbReference type="SAM" id="Phobius"/>
    </source>
</evidence>
<gene>
    <name evidence="2" type="ORF">LQG66_06515</name>
</gene>
<evidence type="ECO:0000313" key="3">
    <source>
        <dbReference type="Proteomes" id="UP001431010"/>
    </source>
</evidence>
<feature type="transmembrane region" description="Helical" evidence="1">
    <location>
        <begin position="118"/>
        <end position="136"/>
    </location>
</feature>
<dbReference type="RefSeq" id="WP_231324570.1">
    <property type="nucleotide sequence ID" value="NZ_CP088156.1"/>
</dbReference>
<keyword evidence="1" id="KW-0472">Membrane</keyword>
<evidence type="ECO:0008006" key="4">
    <source>
        <dbReference type="Google" id="ProtNLM"/>
    </source>
</evidence>
<accession>A0ABY3RFC9</accession>
<organism evidence="2 3">
    <name type="scientific">Bradyrhizobium ontarionense</name>
    <dbReference type="NCBI Taxonomy" id="2898149"/>
    <lineage>
        <taxon>Bacteria</taxon>
        <taxon>Pseudomonadati</taxon>
        <taxon>Pseudomonadota</taxon>
        <taxon>Alphaproteobacteria</taxon>
        <taxon>Hyphomicrobiales</taxon>
        <taxon>Nitrobacteraceae</taxon>
        <taxon>Bradyrhizobium</taxon>
    </lineage>
</organism>
<keyword evidence="1" id="KW-1133">Transmembrane helix</keyword>
<feature type="transmembrane region" description="Helical" evidence="1">
    <location>
        <begin position="52"/>
        <end position="71"/>
    </location>
</feature>